<evidence type="ECO:0000256" key="8">
    <source>
        <dbReference type="ARBA" id="ARBA00023306"/>
    </source>
</evidence>
<name>A0A1B6VNI1_9PROT</name>
<dbReference type="Gene3D" id="3.40.1390.10">
    <property type="entry name" value="MurE/MurF, N-terminal domain"/>
    <property type="match status" value="1"/>
</dbReference>
<dbReference type="GO" id="GO:0005524">
    <property type="term" value="F:ATP binding"/>
    <property type="evidence" value="ECO:0007669"/>
    <property type="project" value="UniProtKB-UniRule"/>
</dbReference>
<comment type="subcellular location">
    <subcellularLocation>
        <location evidence="10 11">Cytoplasm</location>
    </subcellularLocation>
</comment>
<dbReference type="InterPro" id="IPR035911">
    <property type="entry name" value="MurE/MurF_N"/>
</dbReference>
<dbReference type="NCBIfam" id="TIGR01143">
    <property type="entry name" value="murF"/>
    <property type="match status" value="1"/>
</dbReference>
<evidence type="ECO:0000259" key="12">
    <source>
        <dbReference type="Pfam" id="PF01225"/>
    </source>
</evidence>
<evidence type="ECO:0000313" key="16">
    <source>
        <dbReference type="Proteomes" id="UP000077786"/>
    </source>
</evidence>
<comment type="similarity">
    <text evidence="10">Belongs to the MurCDEF family. MurF subfamily.</text>
</comment>
<evidence type="ECO:0000256" key="11">
    <source>
        <dbReference type="RuleBase" id="RU004136"/>
    </source>
</evidence>
<keyword evidence="4 10" id="KW-0547">Nucleotide-binding</keyword>
<keyword evidence="7 10" id="KW-0573">Peptidoglycan synthesis</keyword>
<dbReference type="GO" id="GO:0008766">
    <property type="term" value="F:UDP-N-acetylmuramoylalanyl-D-glutamyl-2,6-diaminopimelate-D-alanyl-D-alanine ligase activity"/>
    <property type="evidence" value="ECO:0007669"/>
    <property type="project" value="RHEA"/>
</dbReference>
<dbReference type="InterPro" id="IPR036615">
    <property type="entry name" value="Mur_ligase_C_dom_sf"/>
</dbReference>
<reference evidence="15 16" key="1">
    <citation type="submission" date="2016-03" db="EMBL/GenBank/DDBJ databases">
        <title>Draft genome sequence of Gluconobacter cerinus strain CECT 9110.</title>
        <authorList>
            <person name="Sainz F."/>
            <person name="Mas A."/>
            <person name="Torija M.J."/>
        </authorList>
    </citation>
    <scope>NUCLEOTIDE SEQUENCE [LARGE SCALE GENOMIC DNA]</scope>
    <source>
        <strain evidence="15 16">CECT 9110</strain>
    </source>
</reference>
<dbReference type="InterPro" id="IPR004101">
    <property type="entry name" value="Mur_ligase_C"/>
</dbReference>
<comment type="catalytic activity">
    <reaction evidence="10 11">
        <text>D-alanyl-D-alanine + UDP-N-acetyl-alpha-D-muramoyl-L-alanyl-gamma-D-glutamyl-meso-2,6-diaminopimelate + ATP = UDP-N-acetyl-alpha-D-muramoyl-L-alanyl-gamma-D-glutamyl-meso-2,6-diaminopimeloyl-D-alanyl-D-alanine + ADP + phosphate + H(+)</text>
        <dbReference type="Rhea" id="RHEA:28374"/>
        <dbReference type="ChEBI" id="CHEBI:15378"/>
        <dbReference type="ChEBI" id="CHEBI:30616"/>
        <dbReference type="ChEBI" id="CHEBI:43474"/>
        <dbReference type="ChEBI" id="CHEBI:57822"/>
        <dbReference type="ChEBI" id="CHEBI:61386"/>
        <dbReference type="ChEBI" id="CHEBI:83905"/>
        <dbReference type="ChEBI" id="CHEBI:456216"/>
        <dbReference type="EC" id="6.3.2.10"/>
    </reaction>
</comment>
<dbReference type="PANTHER" id="PTHR43024:SF1">
    <property type="entry name" value="UDP-N-ACETYLMURAMOYL-TRIPEPTIDE--D-ALANYL-D-ALANINE LIGASE"/>
    <property type="match status" value="1"/>
</dbReference>
<comment type="pathway">
    <text evidence="10 11">Cell wall biogenesis; peptidoglycan biosynthesis.</text>
</comment>
<evidence type="ECO:0000256" key="4">
    <source>
        <dbReference type="ARBA" id="ARBA00022741"/>
    </source>
</evidence>
<evidence type="ECO:0000256" key="2">
    <source>
        <dbReference type="ARBA" id="ARBA00022598"/>
    </source>
</evidence>
<dbReference type="GO" id="GO:0009252">
    <property type="term" value="P:peptidoglycan biosynthetic process"/>
    <property type="evidence" value="ECO:0007669"/>
    <property type="project" value="UniProtKB-UniRule"/>
</dbReference>
<accession>A0A1B6VNI1</accession>
<dbReference type="Pfam" id="PF08245">
    <property type="entry name" value="Mur_ligase_M"/>
    <property type="match status" value="1"/>
</dbReference>
<dbReference type="SUPFAM" id="SSF53244">
    <property type="entry name" value="MurD-like peptide ligases, peptide-binding domain"/>
    <property type="match status" value="1"/>
</dbReference>
<dbReference type="Pfam" id="PF02875">
    <property type="entry name" value="Mur_ligase_C"/>
    <property type="match status" value="1"/>
</dbReference>
<protein>
    <recommendedName>
        <fullName evidence="10 11">UDP-N-acetylmuramoyl-tripeptide--D-alanyl-D-alanine ligase</fullName>
        <ecNumber evidence="10 11">6.3.2.10</ecNumber>
    </recommendedName>
    <alternativeName>
        <fullName evidence="10">D-alanyl-D-alanine-adding enzyme</fullName>
    </alternativeName>
</protein>
<keyword evidence="6 10" id="KW-0133">Cell shape</keyword>
<dbReference type="PATRIC" id="fig|38307.3.peg.359"/>
<organism evidence="15 16">
    <name type="scientific">Gluconobacter cerinus</name>
    <dbReference type="NCBI Taxonomy" id="38307"/>
    <lineage>
        <taxon>Bacteria</taxon>
        <taxon>Pseudomonadati</taxon>
        <taxon>Pseudomonadota</taxon>
        <taxon>Alphaproteobacteria</taxon>
        <taxon>Acetobacterales</taxon>
        <taxon>Acetobacteraceae</taxon>
        <taxon>Gluconobacter</taxon>
    </lineage>
</organism>
<dbReference type="InterPro" id="IPR036565">
    <property type="entry name" value="Mur-like_cat_sf"/>
</dbReference>
<comment type="function">
    <text evidence="10 11">Involved in cell wall formation. Catalyzes the final step in the synthesis of UDP-N-acetylmuramoyl-pentapeptide, the precursor of murein.</text>
</comment>
<evidence type="ECO:0000256" key="3">
    <source>
        <dbReference type="ARBA" id="ARBA00022618"/>
    </source>
</evidence>
<evidence type="ECO:0000313" key="15">
    <source>
        <dbReference type="EMBL" id="OAJ68781.1"/>
    </source>
</evidence>
<dbReference type="InterPro" id="IPR005863">
    <property type="entry name" value="UDP-N-AcMur_synth"/>
</dbReference>
<dbReference type="InterPro" id="IPR051046">
    <property type="entry name" value="MurCDEF_CellWall_CoF430Synth"/>
</dbReference>
<feature type="domain" description="Mur ligase C-terminal" evidence="13">
    <location>
        <begin position="317"/>
        <end position="437"/>
    </location>
</feature>
<keyword evidence="2 10" id="KW-0436">Ligase</keyword>
<dbReference type="Gene3D" id="3.90.190.20">
    <property type="entry name" value="Mur ligase, C-terminal domain"/>
    <property type="match status" value="1"/>
</dbReference>
<dbReference type="InterPro" id="IPR013221">
    <property type="entry name" value="Mur_ligase_cen"/>
</dbReference>
<evidence type="ECO:0000259" key="14">
    <source>
        <dbReference type="Pfam" id="PF08245"/>
    </source>
</evidence>
<feature type="binding site" evidence="10">
    <location>
        <begin position="108"/>
        <end position="114"/>
    </location>
    <ligand>
        <name>ATP</name>
        <dbReference type="ChEBI" id="CHEBI:30616"/>
    </ligand>
</feature>
<dbReference type="GO" id="GO:0005737">
    <property type="term" value="C:cytoplasm"/>
    <property type="evidence" value="ECO:0007669"/>
    <property type="project" value="UniProtKB-SubCell"/>
</dbReference>
<dbReference type="GO" id="GO:0051301">
    <property type="term" value="P:cell division"/>
    <property type="evidence" value="ECO:0007669"/>
    <property type="project" value="UniProtKB-KW"/>
</dbReference>
<evidence type="ECO:0000256" key="10">
    <source>
        <dbReference type="HAMAP-Rule" id="MF_02019"/>
    </source>
</evidence>
<dbReference type="EC" id="6.3.2.10" evidence="10 11"/>
<evidence type="ECO:0000256" key="5">
    <source>
        <dbReference type="ARBA" id="ARBA00022840"/>
    </source>
</evidence>
<dbReference type="SUPFAM" id="SSF53623">
    <property type="entry name" value="MurD-like peptide ligases, catalytic domain"/>
    <property type="match status" value="1"/>
</dbReference>
<dbReference type="Pfam" id="PF01225">
    <property type="entry name" value="Mur_ligase"/>
    <property type="match status" value="1"/>
</dbReference>
<feature type="domain" description="Mur ligase N-terminal catalytic" evidence="12">
    <location>
        <begin position="24"/>
        <end position="71"/>
    </location>
</feature>
<comment type="caution">
    <text evidence="15">The sequence shown here is derived from an EMBL/GenBank/DDBJ whole genome shotgun (WGS) entry which is preliminary data.</text>
</comment>
<gene>
    <name evidence="10" type="primary">murF</name>
    <name evidence="15" type="ORF">A0123_00344</name>
</gene>
<dbReference type="AlphaFoldDB" id="A0A1B6VNI1"/>
<evidence type="ECO:0000256" key="6">
    <source>
        <dbReference type="ARBA" id="ARBA00022960"/>
    </source>
</evidence>
<keyword evidence="8 10" id="KW-0131">Cell cycle</keyword>
<dbReference type="HAMAP" id="MF_02019">
    <property type="entry name" value="MurF"/>
    <property type="match status" value="1"/>
</dbReference>
<keyword evidence="1 10" id="KW-0963">Cytoplasm</keyword>
<dbReference type="Gene3D" id="3.40.1190.10">
    <property type="entry name" value="Mur-like, catalytic domain"/>
    <property type="match status" value="1"/>
</dbReference>
<dbReference type="UniPathway" id="UPA00219"/>
<proteinExistence type="inferred from homology"/>
<dbReference type="OrthoDB" id="9800958at2"/>
<dbReference type="GO" id="GO:0071555">
    <property type="term" value="P:cell wall organization"/>
    <property type="evidence" value="ECO:0007669"/>
    <property type="project" value="UniProtKB-KW"/>
</dbReference>
<dbReference type="GO" id="GO:0047480">
    <property type="term" value="F:UDP-N-acetylmuramoyl-tripeptide-D-alanyl-D-alanine ligase activity"/>
    <property type="evidence" value="ECO:0007669"/>
    <property type="project" value="UniProtKB-UniRule"/>
</dbReference>
<dbReference type="Proteomes" id="UP000077786">
    <property type="component" value="Unassembled WGS sequence"/>
</dbReference>
<dbReference type="RefSeq" id="WP_064273100.1">
    <property type="nucleotide sequence ID" value="NZ_LUTU01000004.1"/>
</dbReference>
<dbReference type="PANTHER" id="PTHR43024">
    <property type="entry name" value="UDP-N-ACETYLMURAMOYL-TRIPEPTIDE--D-ALANYL-D-ALANINE LIGASE"/>
    <property type="match status" value="1"/>
</dbReference>
<evidence type="ECO:0000256" key="7">
    <source>
        <dbReference type="ARBA" id="ARBA00022984"/>
    </source>
</evidence>
<dbReference type="EMBL" id="LUTU01000004">
    <property type="protein sequence ID" value="OAJ68781.1"/>
    <property type="molecule type" value="Genomic_DNA"/>
</dbReference>
<evidence type="ECO:0000256" key="9">
    <source>
        <dbReference type="ARBA" id="ARBA00023316"/>
    </source>
</evidence>
<evidence type="ECO:0000256" key="1">
    <source>
        <dbReference type="ARBA" id="ARBA00022490"/>
    </source>
</evidence>
<keyword evidence="9 10" id="KW-0961">Cell wall biogenesis/degradation</keyword>
<keyword evidence="3 10" id="KW-0132">Cell division</keyword>
<sequence>MSVLWTSEELRDATNGRLEADVSVTGISIDTRTLKSGDLFIALKGDASDGHAHITQALDAGAACVMVHDTRGLTDPRLLIVADTMAGLEALGRFARARFDGKVVAITGSVGKTTTKDMLRTALSALGPTHAAIASYNNHWGVPLTLARLPRDACFCVSEIGMNHVGEIAPLAAQVRPDVGIITTIGTAHLGHMGSVEEIAREKSQLFSALPDHGTAIAPDDAVGQDLFQAALPDHTSLWLSGFSAAAQVRLENLVCTAEGSTFTLTFPNAPSVSVRLTAPGRHLARNAALALGAVAALGENVQDAAKALTGFVPGAGRGQMRTVLNGVQLLDESYNASTTSIRSALETLSLLPANRRVVALGDIRELGKFAEAEHRSLADAVITADALTFCCGTHMHALYEALPETVRGGYAPDASSLAPLLCNALRPGDLLLVKGSLGSRMRDVIAALDNASNPVSA</sequence>
<keyword evidence="5 10" id="KW-0067">ATP-binding</keyword>
<evidence type="ECO:0000259" key="13">
    <source>
        <dbReference type="Pfam" id="PF02875"/>
    </source>
</evidence>
<feature type="domain" description="Mur ligase central" evidence="14">
    <location>
        <begin position="106"/>
        <end position="294"/>
    </location>
</feature>
<dbReference type="SUPFAM" id="SSF63418">
    <property type="entry name" value="MurE/MurF N-terminal domain"/>
    <property type="match status" value="1"/>
</dbReference>
<dbReference type="InterPro" id="IPR000713">
    <property type="entry name" value="Mur_ligase_N"/>
</dbReference>
<dbReference type="GO" id="GO:0008360">
    <property type="term" value="P:regulation of cell shape"/>
    <property type="evidence" value="ECO:0007669"/>
    <property type="project" value="UniProtKB-KW"/>
</dbReference>